<keyword evidence="2" id="KW-0226">DNA condensation</keyword>
<gene>
    <name evidence="5" type="ORF">J2W40_001663</name>
</gene>
<comment type="caution">
    <text evidence="5">The sequence shown here is derived from an EMBL/GenBank/DDBJ whole genome shotgun (WGS) entry which is preliminary data.</text>
</comment>
<dbReference type="Proteomes" id="UP001267638">
    <property type="component" value="Unassembled WGS sequence"/>
</dbReference>
<organism evidence="5 6">
    <name type="scientific">Sphingobium xenophagum</name>
    <dbReference type="NCBI Taxonomy" id="121428"/>
    <lineage>
        <taxon>Bacteria</taxon>
        <taxon>Pseudomonadati</taxon>
        <taxon>Pseudomonadota</taxon>
        <taxon>Alphaproteobacteria</taxon>
        <taxon>Sphingomonadales</taxon>
        <taxon>Sphingomonadaceae</taxon>
        <taxon>Sphingobium</taxon>
    </lineage>
</organism>
<dbReference type="SUPFAM" id="SSF47729">
    <property type="entry name" value="IHF-like DNA-binding proteins"/>
    <property type="match status" value="1"/>
</dbReference>
<keyword evidence="3 5" id="KW-0238">DNA-binding</keyword>
<reference evidence="5 6" key="1">
    <citation type="submission" date="2023-07" db="EMBL/GenBank/DDBJ databases">
        <title>Sorghum-associated microbial communities from plants grown in Nebraska, USA.</title>
        <authorList>
            <person name="Schachtman D."/>
        </authorList>
    </citation>
    <scope>NUCLEOTIDE SEQUENCE [LARGE SCALE GENOMIC DNA]</scope>
    <source>
        <strain evidence="5 6">4256</strain>
    </source>
</reference>
<evidence type="ECO:0000256" key="3">
    <source>
        <dbReference type="ARBA" id="ARBA00023125"/>
    </source>
</evidence>
<evidence type="ECO:0000313" key="5">
    <source>
        <dbReference type="EMBL" id="MDR7154848.1"/>
    </source>
</evidence>
<evidence type="ECO:0000313" key="6">
    <source>
        <dbReference type="Proteomes" id="UP001267638"/>
    </source>
</evidence>
<sequence length="91" mass="9176">MNSSELVDAVASATGTTKADAKKIIDATFGAIGDAVGKGEEVAVNGFGKFKLKLNAAREGKNPRTGEPLSIPASKGLGFSAAKAVKDKLNG</sequence>
<dbReference type="PANTHER" id="PTHR33175">
    <property type="entry name" value="DNA-BINDING PROTEIN HU"/>
    <property type="match status" value="1"/>
</dbReference>
<protein>
    <submittedName>
        <fullName evidence="5">DNA-binding protein HU-beta</fullName>
    </submittedName>
</protein>
<dbReference type="Gene3D" id="4.10.520.10">
    <property type="entry name" value="IHF-like DNA-binding proteins"/>
    <property type="match status" value="1"/>
</dbReference>
<dbReference type="CDD" id="cd13831">
    <property type="entry name" value="HU"/>
    <property type="match status" value="1"/>
</dbReference>
<name>A0ABU1WZW1_SPHXE</name>
<dbReference type="PRINTS" id="PR01727">
    <property type="entry name" value="DNABINDINGHU"/>
</dbReference>
<evidence type="ECO:0000256" key="4">
    <source>
        <dbReference type="RuleBase" id="RU003939"/>
    </source>
</evidence>
<dbReference type="GO" id="GO:0003677">
    <property type="term" value="F:DNA binding"/>
    <property type="evidence" value="ECO:0007669"/>
    <property type="project" value="UniProtKB-KW"/>
</dbReference>
<keyword evidence="6" id="KW-1185">Reference proteome</keyword>
<evidence type="ECO:0000256" key="1">
    <source>
        <dbReference type="ARBA" id="ARBA00010529"/>
    </source>
</evidence>
<accession>A0ABU1WZW1</accession>
<proteinExistence type="inferred from homology"/>
<dbReference type="Pfam" id="PF00216">
    <property type="entry name" value="Bac_DNA_binding"/>
    <property type="match status" value="1"/>
</dbReference>
<evidence type="ECO:0000256" key="2">
    <source>
        <dbReference type="ARBA" id="ARBA00023067"/>
    </source>
</evidence>
<dbReference type="PANTHER" id="PTHR33175:SF3">
    <property type="entry name" value="DNA-BINDING PROTEIN HU-BETA"/>
    <property type="match status" value="1"/>
</dbReference>
<dbReference type="InterPro" id="IPR010992">
    <property type="entry name" value="IHF-like_DNA-bd_dom_sf"/>
</dbReference>
<dbReference type="EMBL" id="JAVDWV010000006">
    <property type="protein sequence ID" value="MDR7154848.1"/>
    <property type="molecule type" value="Genomic_DNA"/>
</dbReference>
<dbReference type="RefSeq" id="WP_310223482.1">
    <property type="nucleotide sequence ID" value="NZ_JAVDWV010000006.1"/>
</dbReference>
<dbReference type="InterPro" id="IPR000119">
    <property type="entry name" value="Hist_DNA-bd"/>
</dbReference>
<dbReference type="SMART" id="SM00411">
    <property type="entry name" value="BHL"/>
    <property type="match status" value="1"/>
</dbReference>
<comment type="similarity">
    <text evidence="1 4">Belongs to the bacterial histone-like protein family.</text>
</comment>